<dbReference type="PANTHER" id="PTHR30627:SF1">
    <property type="entry name" value="PEPTIDOGLYCAN D,D-TRANSPEPTIDASE FTSI"/>
    <property type="match status" value="1"/>
</dbReference>
<dbReference type="SUPFAM" id="SSF56519">
    <property type="entry name" value="Penicillin binding protein dimerisation domain"/>
    <property type="match status" value="1"/>
</dbReference>
<protein>
    <submittedName>
        <fullName evidence="7">Cell division protein FtsI</fullName>
    </submittedName>
</protein>
<keyword evidence="3" id="KW-0472">Membrane</keyword>
<dbReference type="SUPFAM" id="SSF56601">
    <property type="entry name" value="beta-lactamase/transpeptidase-like"/>
    <property type="match status" value="1"/>
</dbReference>
<dbReference type="Pfam" id="PF03717">
    <property type="entry name" value="PBP_dimer"/>
    <property type="match status" value="1"/>
</dbReference>
<dbReference type="InterPro" id="IPR005311">
    <property type="entry name" value="PBP_dimer"/>
</dbReference>
<feature type="region of interest" description="Disordered" evidence="4">
    <location>
        <begin position="579"/>
        <end position="661"/>
    </location>
</feature>
<dbReference type="Gene3D" id="3.40.710.10">
    <property type="entry name" value="DD-peptidase/beta-lactamase superfamily"/>
    <property type="match status" value="1"/>
</dbReference>
<evidence type="ECO:0000259" key="6">
    <source>
        <dbReference type="Pfam" id="PF03717"/>
    </source>
</evidence>
<dbReference type="InterPro" id="IPR012338">
    <property type="entry name" value="Beta-lactam/transpept-like"/>
</dbReference>
<evidence type="ECO:0000256" key="4">
    <source>
        <dbReference type="SAM" id="MobiDB-lite"/>
    </source>
</evidence>
<evidence type="ECO:0000259" key="5">
    <source>
        <dbReference type="Pfam" id="PF00905"/>
    </source>
</evidence>
<evidence type="ECO:0000256" key="2">
    <source>
        <dbReference type="ARBA" id="ARBA00007171"/>
    </source>
</evidence>
<feature type="compositionally biased region" description="Low complexity" evidence="4">
    <location>
        <begin position="643"/>
        <end position="661"/>
    </location>
</feature>
<dbReference type="Gene3D" id="3.90.1310.10">
    <property type="entry name" value="Penicillin-binding protein 2a (Domain 2)"/>
    <property type="match status" value="1"/>
</dbReference>
<dbReference type="Gene3D" id="3.30.450.330">
    <property type="match status" value="1"/>
</dbReference>
<comment type="subcellular location">
    <subcellularLocation>
        <location evidence="1">Membrane</location>
    </subcellularLocation>
</comment>
<dbReference type="Pfam" id="PF00905">
    <property type="entry name" value="Transpeptidase"/>
    <property type="match status" value="1"/>
</dbReference>
<comment type="similarity">
    <text evidence="2">Belongs to the transpeptidase family.</text>
</comment>
<dbReference type="STRING" id="1089455.MOPEL_032_00200"/>
<feature type="domain" description="Penicillin-binding protein transpeptidase" evidence="5">
    <location>
        <begin position="250"/>
        <end position="552"/>
    </location>
</feature>
<dbReference type="EMBL" id="BAFE01000030">
    <property type="protein sequence ID" value="GAB47978.1"/>
    <property type="molecule type" value="Genomic_DNA"/>
</dbReference>
<dbReference type="InterPro" id="IPR001460">
    <property type="entry name" value="PCN-bd_Tpept"/>
</dbReference>
<organism evidence="7 8">
    <name type="scientific">Mobilicoccus pelagius NBRC 104925</name>
    <dbReference type="NCBI Taxonomy" id="1089455"/>
    <lineage>
        <taxon>Bacteria</taxon>
        <taxon>Bacillati</taxon>
        <taxon>Actinomycetota</taxon>
        <taxon>Actinomycetes</taxon>
        <taxon>Micrococcales</taxon>
        <taxon>Dermatophilaceae</taxon>
        <taxon>Mobilicoccus</taxon>
    </lineage>
</organism>
<dbReference type="GO" id="GO:0008658">
    <property type="term" value="F:penicillin binding"/>
    <property type="evidence" value="ECO:0007669"/>
    <property type="project" value="InterPro"/>
</dbReference>
<dbReference type="InterPro" id="IPR036138">
    <property type="entry name" value="PBP_dimer_sf"/>
</dbReference>
<dbReference type="Proteomes" id="UP000004367">
    <property type="component" value="Unassembled WGS sequence"/>
</dbReference>
<dbReference type="RefSeq" id="WP_009481876.1">
    <property type="nucleotide sequence ID" value="NZ_BAFE01000030.1"/>
</dbReference>
<keyword evidence="7" id="KW-0131">Cell cycle</keyword>
<dbReference type="PANTHER" id="PTHR30627">
    <property type="entry name" value="PEPTIDOGLYCAN D,D-TRANSPEPTIDASE"/>
    <property type="match status" value="1"/>
</dbReference>
<dbReference type="InterPro" id="IPR050515">
    <property type="entry name" value="Beta-lactam/transpept"/>
</dbReference>
<reference evidence="7 8" key="1">
    <citation type="submission" date="2012-02" db="EMBL/GenBank/DDBJ databases">
        <title>Whole genome shotgun sequence of Mobilicoccus pelagius NBRC 104925.</title>
        <authorList>
            <person name="Yoshida Y."/>
            <person name="Hosoyama A."/>
            <person name="Tsuchikane K."/>
            <person name="Katsumata H."/>
            <person name="Yamazaki S."/>
            <person name="Fujita N."/>
        </authorList>
    </citation>
    <scope>NUCLEOTIDE SEQUENCE [LARGE SCALE GENOMIC DNA]</scope>
    <source>
        <strain evidence="7 8">NBRC 104925</strain>
    </source>
</reference>
<evidence type="ECO:0000256" key="3">
    <source>
        <dbReference type="ARBA" id="ARBA00023136"/>
    </source>
</evidence>
<accession>H5UQH0</accession>
<dbReference type="GO" id="GO:0005886">
    <property type="term" value="C:plasma membrane"/>
    <property type="evidence" value="ECO:0007669"/>
    <property type="project" value="TreeGrafter"/>
</dbReference>
<proteinExistence type="inferred from homology"/>
<gene>
    <name evidence="7" type="primary">ftsI</name>
    <name evidence="7" type="ORF">MOPEL_032_00200</name>
</gene>
<dbReference type="GO" id="GO:0071555">
    <property type="term" value="P:cell wall organization"/>
    <property type="evidence" value="ECO:0007669"/>
    <property type="project" value="TreeGrafter"/>
</dbReference>
<name>H5UQH0_9MICO</name>
<sequence length="661" mass="69681">MRVLFVVTLFVFTLFAAQLVRLQVVDAGRIAAEGLEVRSERTDLPARRGVVLDTNGVVLASSVERRTVLVDQNLVPRYSVKDPETKKRRTVGVDGAAEAMAPLLGLSVEDMRSRLTGTDLGAVVARRIEPTVWRKIAALEIPGVASQTEQVRTYPGGEPVAPLVGWVGPDGTAAHAGGGLEHLLDASLMGTPGEAVREISRDSRVIPLGQQTIKPAVPGKNVRLTIDQDLQYVAYDAIARQVKELDAESGYAVVLDRRGRLRAAAQYPGFDPDDRSKEGQVFGSLPFQDTFEPGSTAKVMSIGAALAEGKTNPTTLYEVPNRLQRSDPKPFKDSHEHGTLDLTTAGIVAQSSNIGTLLIGEQMPKATLESYYRKFGVGEKTAVGFPGESAGIFAPSSQWNETQWYTLMFGQGVAMTAVQDAGVFQAIANKGVRISPTLVEGTYDEGGRFTAAPAPDPVRVLPPEASEQMSRMLETVVSESGTAQTAAIPGVRIAGKTGTAQDLAKGGFVSSFIGYAPAENPQYVVAVIVNRPGKGKPIYGGTVAGPVFRDIMSFALKKAGARPGRVVPQHYPLDKFELENGIPEQGPRPGAIRPPGAPIGGRTPTSTSDAKPLTTTPTGSGSDGADGAGASTTTPTRRDAERSSTSTPGSSSGSSSDPAGR</sequence>
<dbReference type="eggNOG" id="COG0768">
    <property type="taxonomic scope" value="Bacteria"/>
</dbReference>
<keyword evidence="8" id="KW-1185">Reference proteome</keyword>
<dbReference type="AlphaFoldDB" id="H5UQH0"/>
<evidence type="ECO:0000256" key="1">
    <source>
        <dbReference type="ARBA" id="ARBA00004370"/>
    </source>
</evidence>
<evidence type="ECO:0000313" key="7">
    <source>
        <dbReference type="EMBL" id="GAB47978.1"/>
    </source>
</evidence>
<evidence type="ECO:0000313" key="8">
    <source>
        <dbReference type="Proteomes" id="UP000004367"/>
    </source>
</evidence>
<dbReference type="GO" id="GO:0051301">
    <property type="term" value="P:cell division"/>
    <property type="evidence" value="ECO:0007669"/>
    <property type="project" value="UniProtKB-KW"/>
</dbReference>
<keyword evidence="7" id="KW-0132">Cell division</keyword>
<feature type="domain" description="Penicillin-binding protein dimerisation" evidence="6">
    <location>
        <begin position="44"/>
        <end position="200"/>
    </location>
</feature>
<feature type="compositionally biased region" description="Low complexity" evidence="4">
    <location>
        <begin position="587"/>
        <end position="605"/>
    </location>
</feature>
<comment type="caution">
    <text evidence="7">The sequence shown here is derived from an EMBL/GenBank/DDBJ whole genome shotgun (WGS) entry which is preliminary data.</text>
</comment>